<dbReference type="PROSITE" id="PS50076">
    <property type="entry name" value="DNAJ_2"/>
    <property type="match status" value="1"/>
</dbReference>
<dbReference type="Gene3D" id="1.10.287.110">
    <property type="entry name" value="DnaJ domain"/>
    <property type="match status" value="1"/>
</dbReference>
<reference evidence="4" key="1">
    <citation type="submission" date="2023-06" db="EMBL/GenBank/DDBJ databases">
        <title>Survivors Of The Sea: Transcriptome response of Skeletonema marinoi to long-term dormancy.</title>
        <authorList>
            <person name="Pinder M.I.M."/>
            <person name="Kourtchenko O."/>
            <person name="Robertson E.K."/>
            <person name="Larsson T."/>
            <person name="Maumus F."/>
            <person name="Osuna-Cruz C.M."/>
            <person name="Vancaester E."/>
            <person name="Stenow R."/>
            <person name="Vandepoele K."/>
            <person name="Ploug H."/>
            <person name="Bruchert V."/>
            <person name="Godhe A."/>
            <person name="Topel M."/>
        </authorList>
    </citation>
    <scope>NUCLEOTIDE SEQUENCE</scope>
    <source>
        <strain evidence="4">R05AC</strain>
    </source>
</reference>
<evidence type="ECO:0000256" key="2">
    <source>
        <dbReference type="SAM" id="SignalP"/>
    </source>
</evidence>
<protein>
    <recommendedName>
        <fullName evidence="3">J domain-containing protein</fullName>
    </recommendedName>
</protein>
<feature type="chain" id="PRO_5042058006" description="J domain-containing protein" evidence="2">
    <location>
        <begin position="30"/>
        <end position="490"/>
    </location>
</feature>
<dbReference type="Proteomes" id="UP001224775">
    <property type="component" value="Unassembled WGS sequence"/>
</dbReference>
<dbReference type="SMART" id="SM00271">
    <property type="entry name" value="DnaJ"/>
    <property type="match status" value="1"/>
</dbReference>
<evidence type="ECO:0000313" key="4">
    <source>
        <dbReference type="EMBL" id="KAK1732449.1"/>
    </source>
</evidence>
<feature type="region of interest" description="Disordered" evidence="1">
    <location>
        <begin position="419"/>
        <end position="463"/>
    </location>
</feature>
<comment type="caution">
    <text evidence="4">The sequence shown here is derived from an EMBL/GenBank/DDBJ whole genome shotgun (WGS) entry which is preliminary data.</text>
</comment>
<dbReference type="PROSITE" id="PS51257">
    <property type="entry name" value="PROKAR_LIPOPROTEIN"/>
    <property type="match status" value="1"/>
</dbReference>
<feature type="region of interest" description="Disordered" evidence="1">
    <location>
        <begin position="56"/>
        <end position="98"/>
    </location>
</feature>
<feature type="domain" description="J" evidence="3">
    <location>
        <begin position="319"/>
        <end position="398"/>
    </location>
</feature>
<name>A0AAD9D488_9STRA</name>
<dbReference type="Pfam" id="PF00226">
    <property type="entry name" value="DnaJ"/>
    <property type="match status" value="1"/>
</dbReference>
<organism evidence="4 5">
    <name type="scientific">Skeletonema marinoi</name>
    <dbReference type="NCBI Taxonomy" id="267567"/>
    <lineage>
        <taxon>Eukaryota</taxon>
        <taxon>Sar</taxon>
        <taxon>Stramenopiles</taxon>
        <taxon>Ochrophyta</taxon>
        <taxon>Bacillariophyta</taxon>
        <taxon>Coscinodiscophyceae</taxon>
        <taxon>Thalassiosirophycidae</taxon>
        <taxon>Thalassiosirales</taxon>
        <taxon>Skeletonemataceae</taxon>
        <taxon>Skeletonema</taxon>
        <taxon>Skeletonema marinoi-dohrnii complex</taxon>
    </lineage>
</organism>
<feature type="signal peptide" evidence="2">
    <location>
        <begin position="1"/>
        <end position="29"/>
    </location>
</feature>
<dbReference type="SUPFAM" id="SSF46565">
    <property type="entry name" value="Chaperone J-domain"/>
    <property type="match status" value="1"/>
</dbReference>
<feature type="compositionally biased region" description="Polar residues" evidence="1">
    <location>
        <begin position="71"/>
        <end position="82"/>
    </location>
</feature>
<dbReference type="EMBL" id="JATAAI010000066">
    <property type="protein sequence ID" value="KAK1732449.1"/>
    <property type="molecule type" value="Genomic_DNA"/>
</dbReference>
<dbReference type="InterPro" id="IPR001623">
    <property type="entry name" value="DnaJ_domain"/>
</dbReference>
<dbReference type="InterPro" id="IPR036869">
    <property type="entry name" value="J_dom_sf"/>
</dbReference>
<evidence type="ECO:0000313" key="5">
    <source>
        <dbReference type="Proteomes" id="UP001224775"/>
    </source>
</evidence>
<evidence type="ECO:0000259" key="3">
    <source>
        <dbReference type="PROSITE" id="PS50076"/>
    </source>
</evidence>
<dbReference type="AlphaFoldDB" id="A0AAD9D488"/>
<keyword evidence="2" id="KW-0732">Signal</keyword>
<proteinExistence type="predicted"/>
<sequence>MSERCSTNTLCLVHVTLLSTLFAASSCSAYTPNAPAASRYLREMGKLLRDPHLQAYAPAQTLEPKTERDTSSSSFEDNSPTSAYYPPQPPRNEPYERFSSESDLFDALNQHIEALDKQIKTSTTGRNDDVVDDNLPQAELDYEYTTYDDAKTSTSGRSDNVVDDVDASLPQPELDYEYTTYDDANEPSSQIDYESPEADHYGIAYDDERTEYYYSSLPEEDNSYETHEYYETAEYYQSSEQPTYDDTEQYNTERYETEEPYDTIYTEYSEMELEYQQDDDYHNEQIEEASYMHYVPKDKVEELAIQKRKGIPQLPITNDPFQLLGLDYNNPPKTEKDIKRAFLKMAKKYHPDAVAADATPEEKDAASKEFTRINSAYRAVKEMLKQFEADKQFHDDLITTGGPGGSMYDRRTAHIRRPFSRVNGDFDSSSGQGSSAKHRTRDDLEASRSFWGGRKPNANQYGESRTPFRYRQDVGDSCHVGVSFPPFSNF</sequence>
<keyword evidence="5" id="KW-1185">Reference proteome</keyword>
<gene>
    <name evidence="4" type="ORF">QTG54_016843</name>
</gene>
<accession>A0AAD9D488</accession>
<dbReference type="CDD" id="cd06257">
    <property type="entry name" value="DnaJ"/>
    <property type="match status" value="1"/>
</dbReference>
<evidence type="ECO:0000256" key="1">
    <source>
        <dbReference type="SAM" id="MobiDB-lite"/>
    </source>
</evidence>